<comment type="caution">
    <text evidence="4">The sequence shown here is derived from an EMBL/GenBank/DDBJ whole genome shotgun (WGS) entry which is preliminary data.</text>
</comment>
<dbReference type="GO" id="GO:0016836">
    <property type="term" value="F:hydro-lyase activity"/>
    <property type="evidence" value="ECO:0007669"/>
    <property type="project" value="UniProtKB-ARBA"/>
</dbReference>
<dbReference type="InterPro" id="IPR010327">
    <property type="entry name" value="FldB/FldC_alpha/beta"/>
</dbReference>
<evidence type="ECO:0000313" key="5">
    <source>
        <dbReference type="Proteomes" id="UP000078532"/>
    </source>
</evidence>
<dbReference type="Proteomes" id="UP000078532">
    <property type="component" value="Unassembled WGS sequence"/>
</dbReference>
<keyword evidence="5" id="KW-1185">Reference proteome</keyword>
<dbReference type="PANTHER" id="PTHR30548:SF3">
    <property type="entry name" value="2-HYDROXYACYL-COA DEHYDRATASE"/>
    <property type="match status" value="1"/>
</dbReference>
<gene>
    <name evidence="4" type="ORF">A6M21_08745</name>
</gene>
<accession>A0A1B7LF51</accession>
<dbReference type="AlphaFoldDB" id="A0A1B7LF51"/>
<dbReference type="Gene3D" id="3.40.50.11890">
    <property type="match status" value="1"/>
</dbReference>
<sequence length="331" mass="37975">MKTPSGPPRVGITTTVPVEVLYAAGCVPVDLNNVFITSSNPQGLVEEAELAGYPRNVCAWIKGLYSTVRRDQSMRTIIAVTQGDCSNTHALMETLELAGVEVIPFAYPFDRDRDLLALQIEKLISRFGVDMAAVNRAKERLDRVRRKVWRIDELTWREGLAGGRDNHLFQVNCSDFKGDPDAFEEEIDRFLDGLAGREPQREEIRLGYIGVPPIVDDLYDYLEERGARVVFNETQRQFTLPFDTADVVESYRLYSYPYGIFYRLEDIIREVGKRRLDGIIHYAQSFCFRQIEDLIVRERIKLPILTLEGDNPGRLDARTRMRLDSFVEMLK</sequence>
<evidence type="ECO:0000256" key="2">
    <source>
        <dbReference type="ARBA" id="ARBA00005806"/>
    </source>
</evidence>
<evidence type="ECO:0000256" key="3">
    <source>
        <dbReference type="ARBA" id="ARBA00023014"/>
    </source>
</evidence>
<dbReference type="Gene3D" id="3.40.50.11900">
    <property type="match status" value="1"/>
</dbReference>
<evidence type="ECO:0000313" key="4">
    <source>
        <dbReference type="EMBL" id="OAT82244.1"/>
    </source>
</evidence>
<dbReference type="Pfam" id="PF06050">
    <property type="entry name" value="HGD-D"/>
    <property type="match status" value="1"/>
</dbReference>
<comment type="similarity">
    <text evidence="2">Belongs to the FldB/FldC dehydratase alpha/beta subunit family.</text>
</comment>
<dbReference type="OrthoDB" id="9810278at2"/>
<reference evidence="4 5" key="1">
    <citation type="submission" date="2016-04" db="EMBL/GenBank/DDBJ databases">
        <authorList>
            <person name="Evans L.H."/>
            <person name="Alamgir A."/>
            <person name="Owens N."/>
            <person name="Weber N.D."/>
            <person name="Virtaneva K."/>
            <person name="Barbian K."/>
            <person name="Babar A."/>
            <person name="Rosenke K."/>
        </authorList>
    </citation>
    <scope>NUCLEOTIDE SEQUENCE [LARGE SCALE GENOMIC DNA]</scope>
    <source>
        <strain evidence="4 5">LMa1</strain>
    </source>
</reference>
<dbReference type="RefSeq" id="WP_066667688.1">
    <property type="nucleotide sequence ID" value="NZ_LYVF01000137.1"/>
</dbReference>
<name>A0A1B7LF51_9FIRM</name>
<keyword evidence="3" id="KW-0411">Iron-sulfur</keyword>
<dbReference type="STRING" id="1838280.A6M21_08745"/>
<comment type="cofactor">
    <cofactor evidence="1">
        <name>[4Fe-4S] cluster</name>
        <dbReference type="ChEBI" id="CHEBI:49883"/>
    </cofactor>
</comment>
<dbReference type="PANTHER" id="PTHR30548">
    <property type="entry name" value="2-HYDROXYGLUTARYL-COA DEHYDRATASE, D-COMPONENT-RELATED"/>
    <property type="match status" value="1"/>
</dbReference>
<organism evidence="4 5">
    <name type="scientific">Desulfotomaculum copahuensis</name>
    <dbReference type="NCBI Taxonomy" id="1838280"/>
    <lineage>
        <taxon>Bacteria</taxon>
        <taxon>Bacillati</taxon>
        <taxon>Bacillota</taxon>
        <taxon>Clostridia</taxon>
        <taxon>Eubacteriales</taxon>
        <taxon>Desulfotomaculaceae</taxon>
        <taxon>Desulfotomaculum</taxon>
    </lineage>
</organism>
<keyword evidence="3" id="KW-0408">Iron</keyword>
<keyword evidence="3" id="KW-0479">Metal-binding</keyword>
<dbReference type="GO" id="GO:0051536">
    <property type="term" value="F:iron-sulfur cluster binding"/>
    <property type="evidence" value="ECO:0007669"/>
    <property type="project" value="UniProtKB-KW"/>
</dbReference>
<proteinExistence type="inferred from homology"/>
<protein>
    <submittedName>
        <fullName evidence="4">2-hydroxyglutaryl-CoA dehydratase</fullName>
    </submittedName>
</protein>
<dbReference type="EMBL" id="LYVF01000137">
    <property type="protein sequence ID" value="OAT82244.1"/>
    <property type="molecule type" value="Genomic_DNA"/>
</dbReference>
<evidence type="ECO:0000256" key="1">
    <source>
        <dbReference type="ARBA" id="ARBA00001966"/>
    </source>
</evidence>